<keyword evidence="3 7" id="KW-0312">Gluconeogenesis</keyword>
<dbReference type="EC" id="5.3.1.9" evidence="7"/>
<dbReference type="InterPro" id="IPR018189">
    <property type="entry name" value="Phosphoglucose_isomerase_CS"/>
</dbReference>
<feature type="active site" evidence="7">
    <location>
        <position position="491"/>
    </location>
</feature>
<dbReference type="PROSITE" id="PS00174">
    <property type="entry name" value="P_GLUCOSE_ISOMERASE_2"/>
    <property type="match status" value="1"/>
</dbReference>
<dbReference type="AlphaFoldDB" id="A0A0R2T3X5"/>
<dbReference type="PANTHER" id="PTHR11469">
    <property type="entry name" value="GLUCOSE-6-PHOSPHATE ISOMERASE"/>
    <property type="match status" value="1"/>
</dbReference>
<dbReference type="InterPro" id="IPR035482">
    <property type="entry name" value="SIS_PGI_2"/>
</dbReference>
<protein>
    <recommendedName>
        <fullName evidence="7">Glucose-6-phosphate isomerase</fullName>
        <shortName evidence="7">GPI</shortName>
        <ecNumber evidence="7">5.3.1.9</ecNumber>
    </recommendedName>
    <alternativeName>
        <fullName evidence="7">Phosphoglucose isomerase</fullName>
        <shortName evidence="7">PGI</shortName>
    </alternativeName>
    <alternativeName>
        <fullName evidence="7">Phosphohexose isomerase</fullName>
        <shortName evidence="7">PHI</shortName>
    </alternativeName>
</protein>
<keyword evidence="4 7" id="KW-0324">Glycolysis</keyword>
<dbReference type="InterPro" id="IPR023096">
    <property type="entry name" value="G6P_Isomerase_C"/>
</dbReference>
<dbReference type="HAMAP" id="MF_00473">
    <property type="entry name" value="G6P_isomerase"/>
    <property type="match status" value="1"/>
</dbReference>
<dbReference type="GO" id="GO:0097367">
    <property type="term" value="F:carbohydrate derivative binding"/>
    <property type="evidence" value="ECO:0007669"/>
    <property type="project" value="InterPro"/>
</dbReference>
<dbReference type="NCBIfam" id="NF001211">
    <property type="entry name" value="PRK00179.1"/>
    <property type="match status" value="1"/>
</dbReference>
<evidence type="ECO:0000256" key="2">
    <source>
        <dbReference type="ARBA" id="ARBA00006604"/>
    </source>
</evidence>
<comment type="pathway">
    <text evidence="1 7 8">Carbohydrate degradation; glycolysis; D-glyceraldehyde 3-phosphate and glycerone phosphate from D-glucose: step 2/4.</text>
</comment>
<dbReference type="UniPathway" id="UPA00138"/>
<dbReference type="InterPro" id="IPR046348">
    <property type="entry name" value="SIS_dom_sf"/>
</dbReference>
<evidence type="ECO:0000313" key="10">
    <source>
        <dbReference type="Proteomes" id="UP000051242"/>
    </source>
</evidence>
<comment type="pathway">
    <text evidence="7">Carbohydrate biosynthesis; gluconeogenesis.</text>
</comment>
<dbReference type="CDD" id="cd05015">
    <property type="entry name" value="SIS_PGI_1"/>
    <property type="match status" value="1"/>
</dbReference>
<dbReference type="EMBL" id="LICD01000057">
    <property type="protein sequence ID" value="KRO81967.1"/>
    <property type="molecule type" value="Genomic_DNA"/>
</dbReference>
<proteinExistence type="inferred from homology"/>
<evidence type="ECO:0000256" key="1">
    <source>
        <dbReference type="ARBA" id="ARBA00004926"/>
    </source>
</evidence>
<dbReference type="PRINTS" id="PR00662">
    <property type="entry name" value="G6PISOMERASE"/>
</dbReference>
<name>A0A0R2T3X5_9GAMM</name>
<evidence type="ECO:0000313" key="9">
    <source>
        <dbReference type="EMBL" id="KRO81967.1"/>
    </source>
</evidence>
<comment type="subcellular location">
    <subcellularLocation>
        <location evidence="7">Cytoplasm</location>
    </subcellularLocation>
</comment>
<dbReference type="Pfam" id="PF00342">
    <property type="entry name" value="PGI"/>
    <property type="match status" value="1"/>
</dbReference>
<evidence type="ECO:0000256" key="7">
    <source>
        <dbReference type="HAMAP-Rule" id="MF_00473"/>
    </source>
</evidence>
<evidence type="ECO:0000256" key="6">
    <source>
        <dbReference type="ARBA" id="ARBA00029321"/>
    </source>
</evidence>
<dbReference type="Gene3D" id="1.10.1390.10">
    <property type="match status" value="1"/>
</dbReference>
<comment type="caution">
    <text evidence="9">The sequence shown here is derived from an EMBL/GenBank/DDBJ whole genome shotgun (WGS) entry which is preliminary data.</text>
</comment>
<gene>
    <name evidence="7" type="primary">pgi</name>
    <name evidence="9" type="ORF">ABR85_11755</name>
</gene>
<feature type="active site" description="Proton donor" evidence="7">
    <location>
        <position position="342"/>
    </location>
</feature>
<feature type="active site" evidence="7">
    <location>
        <position position="373"/>
    </location>
</feature>
<dbReference type="GO" id="GO:0048029">
    <property type="term" value="F:monosaccharide binding"/>
    <property type="evidence" value="ECO:0007669"/>
    <property type="project" value="TreeGrafter"/>
</dbReference>
<dbReference type="PROSITE" id="PS00765">
    <property type="entry name" value="P_GLUCOSE_ISOMERASE_1"/>
    <property type="match status" value="1"/>
</dbReference>
<organism evidence="9 10">
    <name type="scientific">OM182 bacterium BACL3 MAG-120619-bin3</name>
    <dbReference type="NCBI Taxonomy" id="1655593"/>
    <lineage>
        <taxon>Bacteria</taxon>
        <taxon>Pseudomonadati</taxon>
        <taxon>Pseudomonadota</taxon>
        <taxon>Gammaproteobacteria</taxon>
        <taxon>OMG group</taxon>
        <taxon>OM182 clade</taxon>
    </lineage>
</organism>
<dbReference type="CDD" id="cd05016">
    <property type="entry name" value="SIS_PGI_2"/>
    <property type="match status" value="1"/>
</dbReference>
<evidence type="ECO:0000256" key="4">
    <source>
        <dbReference type="ARBA" id="ARBA00023152"/>
    </source>
</evidence>
<dbReference type="GO" id="GO:0005829">
    <property type="term" value="C:cytosol"/>
    <property type="evidence" value="ECO:0007669"/>
    <property type="project" value="TreeGrafter"/>
</dbReference>
<comment type="catalytic activity">
    <reaction evidence="6 7 8">
        <text>alpha-D-glucose 6-phosphate = beta-D-fructose 6-phosphate</text>
        <dbReference type="Rhea" id="RHEA:11816"/>
        <dbReference type="ChEBI" id="CHEBI:57634"/>
        <dbReference type="ChEBI" id="CHEBI:58225"/>
        <dbReference type="EC" id="5.3.1.9"/>
    </reaction>
</comment>
<dbReference type="PROSITE" id="PS51463">
    <property type="entry name" value="P_GLUCOSE_ISOMERASE_3"/>
    <property type="match status" value="1"/>
</dbReference>
<comment type="similarity">
    <text evidence="2 7 8">Belongs to the GPI family.</text>
</comment>
<keyword evidence="7" id="KW-0963">Cytoplasm</keyword>
<dbReference type="UniPathway" id="UPA00109">
    <property type="reaction ID" value="UER00181"/>
</dbReference>
<dbReference type="GO" id="GO:0006096">
    <property type="term" value="P:glycolytic process"/>
    <property type="evidence" value="ECO:0007669"/>
    <property type="project" value="UniProtKB-UniRule"/>
</dbReference>
<accession>A0A0R2T3X5</accession>
<dbReference type="Proteomes" id="UP000051242">
    <property type="component" value="Unassembled WGS sequence"/>
</dbReference>
<dbReference type="InterPro" id="IPR001672">
    <property type="entry name" value="G6P_Isomerase"/>
</dbReference>
<dbReference type="InterPro" id="IPR035476">
    <property type="entry name" value="SIS_PGI_1"/>
</dbReference>
<evidence type="ECO:0000256" key="5">
    <source>
        <dbReference type="ARBA" id="ARBA00023235"/>
    </source>
</evidence>
<sequence>MASRLLPGATGAAEGNSVTLQALFADDSERTERLSLSMGELHLDYSKSLIDSEGLAALTKLAEASGMQGAVNALFRGAKINQSEGRAALHTSLRSPESANAPHSALVSETLASLREFVDRVHSGAWTGYSGQTIDTVVNLGIGGSDLGPAMVVDALADFALNRPRVRFVSNVDPAHLARTLKGLDPATTLFIVASKTFGTLETLANARAARDWLVAASDEAAVARHFVAVSANIQAASDFGIEASNIFPLWDWVGGRFSLWSAIGLPIALGVGFAAFEELLGGAYAMDRHFETAPLGENLPVVSALLAFWYRQYGASPSTAVVPYSQDLSLFPAYLQQLYMESLGKSMSREGAALPFKTSEIIWGSAGTNGQHSYFQQLHQGTEFTPVEFIACATASVDGGDERHRQLLANCLSQSMALMNGDETSADVGADNWEPQKTIAGNRPSTTLLLKQLTPHNLGALIALYEHKVFALSVLWNINAFDQWGVELGKRLSKEVYAALSESAGSLINQENIEAAASVESASTLDASTRALVQKISSWNTPR</sequence>
<dbReference type="SUPFAM" id="SSF53697">
    <property type="entry name" value="SIS domain"/>
    <property type="match status" value="1"/>
</dbReference>
<dbReference type="GO" id="GO:0004347">
    <property type="term" value="F:glucose-6-phosphate isomerase activity"/>
    <property type="evidence" value="ECO:0007669"/>
    <property type="project" value="UniProtKB-UniRule"/>
</dbReference>
<comment type="function">
    <text evidence="7">Catalyzes the reversible isomerization of glucose-6-phosphate to fructose-6-phosphate.</text>
</comment>
<dbReference type="GO" id="GO:0006094">
    <property type="term" value="P:gluconeogenesis"/>
    <property type="evidence" value="ECO:0007669"/>
    <property type="project" value="UniProtKB-UniRule"/>
</dbReference>
<evidence type="ECO:0000256" key="8">
    <source>
        <dbReference type="RuleBase" id="RU000612"/>
    </source>
</evidence>
<evidence type="ECO:0000256" key="3">
    <source>
        <dbReference type="ARBA" id="ARBA00022432"/>
    </source>
</evidence>
<keyword evidence="5 7" id="KW-0413">Isomerase</keyword>
<dbReference type="PANTHER" id="PTHR11469:SF1">
    <property type="entry name" value="GLUCOSE-6-PHOSPHATE ISOMERASE"/>
    <property type="match status" value="1"/>
</dbReference>
<dbReference type="Gene3D" id="3.40.50.10490">
    <property type="entry name" value="Glucose-6-phosphate isomerase like protein, domain 1"/>
    <property type="match status" value="2"/>
</dbReference>
<reference evidence="9 10" key="1">
    <citation type="submission" date="2015-10" db="EMBL/GenBank/DDBJ databases">
        <title>Metagenome-Assembled Genomes uncover a global brackish microbiome.</title>
        <authorList>
            <person name="Hugerth L.W."/>
            <person name="Larsson J."/>
            <person name="Alneberg J."/>
            <person name="Lindh M.V."/>
            <person name="Legrand C."/>
            <person name="Pinhassi J."/>
            <person name="Andersson A.F."/>
        </authorList>
    </citation>
    <scope>NUCLEOTIDE SEQUENCE [LARGE SCALE GENOMIC DNA]</scope>
    <source>
        <strain evidence="9">BACL22 MAG-120619-bin3</strain>
    </source>
</reference>
<dbReference type="GO" id="GO:0051156">
    <property type="term" value="P:glucose 6-phosphate metabolic process"/>
    <property type="evidence" value="ECO:0007669"/>
    <property type="project" value="TreeGrafter"/>
</dbReference>